<evidence type="ECO:0000313" key="1">
    <source>
        <dbReference type="EMBL" id="GBO41341.1"/>
    </source>
</evidence>
<dbReference type="Proteomes" id="UP000499080">
    <property type="component" value="Unassembled WGS sequence"/>
</dbReference>
<sequence length="167" mass="18250">MGLSNLILSPRARQLIWWVVGTTPAGGRLVPMDDMLTQRFFNRIGSASSGMARAPRVLNDSGHYNSSRAEAGVLAANHLAPTPPKGSTHYHWRESSKPPPLLCHQRSLKEIGAMANIALPHRVAYEKATSSSGLTSPEMKIGNRHVESRLQKSSTELQILNVCLGFK</sequence>
<keyword evidence="2" id="KW-1185">Reference proteome</keyword>
<evidence type="ECO:0000313" key="2">
    <source>
        <dbReference type="Proteomes" id="UP000499080"/>
    </source>
</evidence>
<reference evidence="1 2" key="1">
    <citation type="journal article" date="2019" name="Sci. Rep.">
        <title>Orb-weaving spider Araneus ventricosus genome elucidates the spidroin gene catalogue.</title>
        <authorList>
            <person name="Kono N."/>
            <person name="Nakamura H."/>
            <person name="Ohtoshi R."/>
            <person name="Moran D.A.P."/>
            <person name="Shinohara A."/>
            <person name="Yoshida Y."/>
            <person name="Fujiwara M."/>
            <person name="Mori M."/>
            <person name="Tomita M."/>
            <person name="Arakawa K."/>
        </authorList>
    </citation>
    <scope>NUCLEOTIDE SEQUENCE [LARGE SCALE GENOMIC DNA]</scope>
</reference>
<dbReference type="AlphaFoldDB" id="A0A4Y2WVW1"/>
<comment type="caution">
    <text evidence="1">The sequence shown here is derived from an EMBL/GenBank/DDBJ whole genome shotgun (WGS) entry which is preliminary data.</text>
</comment>
<organism evidence="1 2">
    <name type="scientific">Araneus ventricosus</name>
    <name type="common">Orbweaver spider</name>
    <name type="synonym">Epeira ventricosa</name>
    <dbReference type="NCBI Taxonomy" id="182803"/>
    <lineage>
        <taxon>Eukaryota</taxon>
        <taxon>Metazoa</taxon>
        <taxon>Ecdysozoa</taxon>
        <taxon>Arthropoda</taxon>
        <taxon>Chelicerata</taxon>
        <taxon>Arachnida</taxon>
        <taxon>Araneae</taxon>
        <taxon>Araneomorphae</taxon>
        <taxon>Entelegynae</taxon>
        <taxon>Araneoidea</taxon>
        <taxon>Araneidae</taxon>
        <taxon>Araneus</taxon>
    </lineage>
</organism>
<accession>A0A4Y2WVW1</accession>
<protein>
    <submittedName>
        <fullName evidence="1">Uncharacterized protein</fullName>
    </submittedName>
</protein>
<proteinExistence type="predicted"/>
<dbReference type="EMBL" id="BGPR01066949">
    <property type="protein sequence ID" value="GBO41341.1"/>
    <property type="molecule type" value="Genomic_DNA"/>
</dbReference>
<name>A0A4Y2WVW1_ARAVE</name>
<gene>
    <name evidence="1" type="ORF">AVEN_34856_1</name>
</gene>